<gene>
    <name evidence="2" type="ORF">SCF082_LOCUS18077</name>
</gene>
<feature type="signal peptide" evidence="1">
    <location>
        <begin position="1"/>
        <end position="17"/>
    </location>
</feature>
<evidence type="ECO:0000313" key="3">
    <source>
        <dbReference type="Proteomes" id="UP001642464"/>
    </source>
</evidence>
<keyword evidence="1" id="KW-0732">Signal</keyword>
<keyword evidence="3" id="KW-1185">Reference proteome</keyword>
<dbReference type="EMBL" id="CAXAMM010012036">
    <property type="protein sequence ID" value="CAK9027780.1"/>
    <property type="molecule type" value="Genomic_DNA"/>
</dbReference>
<evidence type="ECO:0000256" key="1">
    <source>
        <dbReference type="SAM" id="SignalP"/>
    </source>
</evidence>
<protein>
    <recommendedName>
        <fullName evidence="4">Secreted protein</fullName>
    </recommendedName>
</protein>
<reference evidence="2 3" key="1">
    <citation type="submission" date="2024-02" db="EMBL/GenBank/DDBJ databases">
        <authorList>
            <person name="Chen Y."/>
            <person name="Shah S."/>
            <person name="Dougan E. K."/>
            <person name="Thang M."/>
            <person name="Chan C."/>
        </authorList>
    </citation>
    <scope>NUCLEOTIDE SEQUENCE [LARGE SCALE GENOMIC DNA]</scope>
</reference>
<sequence>MPLQIFTSLLTADSCMAPTVVTIVWYVSALPEMACSSWWALPILEGSTLGTSAFIHLETGSWWPTRTATTWWFFDGTDARGSLKILAKE</sequence>
<evidence type="ECO:0000313" key="2">
    <source>
        <dbReference type="EMBL" id="CAK9027780.1"/>
    </source>
</evidence>
<organism evidence="2 3">
    <name type="scientific">Durusdinium trenchii</name>
    <dbReference type="NCBI Taxonomy" id="1381693"/>
    <lineage>
        <taxon>Eukaryota</taxon>
        <taxon>Sar</taxon>
        <taxon>Alveolata</taxon>
        <taxon>Dinophyceae</taxon>
        <taxon>Suessiales</taxon>
        <taxon>Symbiodiniaceae</taxon>
        <taxon>Durusdinium</taxon>
    </lineage>
</organism>
<dbReference type="Proteomes" id="UP001642464">
    <property type="component" value="Unassembled WGS sequence"/>
</dbReference>
<name>A0ABP0KLS5_9DINO</name>
<comment type="caution">
    <text evidence="2">The sequence shown here is derived from an EMBL/GenBank/DDBJ whole genome shotgun (WGS) entry which is preliminary data.</text>
</comment>
<accession>A0ABP0KLS5</accession>
<proteinExistence type="predicted"/>
<feature type="chain" id="PRO_5047126566" description="Secreted protein" evidence="1">
    <location>
        <begin position="18"/>
        <end position="89"/>
    </location>
</feature>
<evidence type="ECO:0008006" key="4">
    <source>
        <dbReference type="Google" id="ProtNLM"/>
    </source>
</evidence>